<dbReference type="PANTHER" id="PTHR31859">
    <property type="entry name" value="TETRATRICOPEPTIDE REPEAT PROTEIN 39 FAMILY MEMBER"/>
    <property type="match status" value="1"/>
</dbReference>
<evidence type="ECO:0000256" key="1">
    <source>
        <dbReference type="SAM" id="MobiDB-lite"/>
    </source>
</evidence>
<gene>
    <name evidence="3" type="primary">LOC115881097</name>
</gene>
<dbReference type="GeneID" id="115881097"/>
<accession>A0A6J2XS87</accession>
<evidence type="ECO:0000313" key="2">
    <source>
        <dbReference type="Proteomes" id="UP000504635"/>
    </source>
</evidence>
<dbReference type="InterPro" id="IPR011990">
    <property type="entry name" value="TPR-like_helical_dom_sf"/>
</dbReference>
<dbReference type="GO" id="GO:0060271">
    <property type="term" value="P:cilium assembly"/>
    <property type="evidence" value="ECO:0007669"/>
    <property type="project" value="TreeGrafter"/>
</dbReference>
<evidence type="ECO:0000313" key="3">
    <source>
        <dbReference type="RefSeq" id="XP_030754327.1"/>
    </source>
</evidence>
<name>A0A6J2XS87_SITOR</name>
<dbReference type="AlphaFoldDB" id="A0A6J2XS87"/>
<feature type="region of interest" description="Disordered" evidence="1">
    <location>
        <begin position="1"/>
        <end position="20"/>
    </location>
</feature>
<dbReference type="Pfam" id="PF10300">
    <property type="entry name" value="Iml2-TPR_39"/>
    <property type="match status" value="1"/>
</dbReference>
<sequence>MAYSNPEILTPKHSQDDTVPCEEKKKPDWLLAKEGINLIINNNHAEAEALFLQYPNSLVMFAGYSFAVFMDALMSFEEEKLTKAILVLREVEKRCTTENGWFKSISQKVFGGSTDNTQSISDQMETQIILADSQVCLAILTFLQQDISGYFKGGWILRKAWKVYQKTYREILSLYRERIGELHLPDPVLSPVGSRASRTAQNFENDTPSPEWLIPETSTNGDYQNIDRETIIRLMGAISFGYGLFQLGVSLLPPSLMRLVSILGFAANRQNGIACLMYARMGMDMRAPLASLALLWYHTIVRPFYAIDGTNVQAGVASSLVLIQESEKEFSNSALFLFFAGRTNRLNSNINQALSCFQRANEHANHREIKILCLHEIGWCYLIQLDYDNAKNTFLYLKCASRWSRAFYLYLAAICAGATRDIQSYSLFDDFQLCSGGTRGGQLDEFLNRRFQCCPKDAESAKKLDPLYFRLLVFEMLYLWNTLASCTTSNIQNIISDCEHVDTSKGEPRIGLSNLILGSCYTIEKRNQDAVKSFRKCLERRSAELNDAVDAHISAFSQFELGFILIQNDQTREEGRALLQEIEKYSRYDFESRLNVRIHSTLKNF</sequence>
<dbReference type="InterPro" id="IPR019412">
    <property type="entry name" value="IML2/TPR_39"/>
</dbReference>
<proteinExistence type="predicted"/>
<dbReference type="Proteomes" id="UP000504635">
    <property type="component" value="Unplaced"/>
</dbReference>
<reference evidence="3" key="1">
    <citation type="submission" date="2025-08" db="UniProtKB">
        <authorList>
            <consortium name="RefSeq"/>
        </authorList>
    </citation>
    <scope>IDENTIFICATION</scope>
    <source>
        <tissue evidence="3">Gonads</tissue>
    </source>
</reference>
<dbReference type="RefSeq" id="XP_030754327.1">
    <property type="nucleotide sequence ID" value="XM_030898467.1"/>
</dbReference>
<dbReference type="OrthoDB" id="2154985at2759"/>
<protein>
    <submittedName>
        <fullName evidence="3">Tetratricopeptide repeat protein 39C-like isoform X2</fullName>
    </submittedName>
</protein>
<dbReference type="Gene3D" id="1.25.40.10">
    <property type="entry name" value="Tetratricopeptide repeat domain"/>
    <property type="match status" value="1"/>
</dbReference>
<organism evidence="2 3">
    <name type="scientific">Sitophilus oryzae</name>
    <name type="common">Rice weevil</name>
    <name type="synonym">Curculio oryzae</name>
    <dbReference type="NCBI Taxonomy" id="7048"/>
    <lineage>
        <taxon>Eukaryota</taxon>
        <taxon>Metazoa</taxon>
        <taxon>Ecdysozoa</taxon>
        <taxon>Arthropoda</taxon>
        <taxon>Hexapoda</taxon>
        <taxon>Insecta</taxon>
        <taxon>Pterygota</taxon>
        <taxon>Neoptera</taxon>
        <taxon>Endopterygota</taxon>
        <taxon>Coleoptera</taxon>
        <taxon>Polyphaga</taxon>
        <taxon>Cucujiformia</taxon>
        <taxon>Curculionidae</taxon>
        <taxon>Dryophthorinae</taxon>
        <taxon>Sitophilus</taxon>
    </lineage>
</organism>
<keyword evidence="2" id="KW-1185">Reference proteome</keyword>
<dbReference type="PANTHER" id="PTHR31859:SF1">
    <property type="entry name" value="TETRATRICOPEPTIDE REPEAT PROTEIN 39C"/>
    <property type="match status" value="1"/>
</dbReference>